<protein>
    <submittedName>
        <fullName evidence="1">Uncharacterized protein</fullName>
    </submittedName>
</protein>
<reference evidence="1 2" key="1">
    <citation type="submission" date="2021-06" db="EMBL/GenBank/DDBJ databases">
        <authorList>
            <person name="Palmer J.M."/>
        </authorList>
    </citation>
    <scope>NUCLEOTIDE SEQUENCE [LARGE SCALE GENOMIC DNA]</scope>
    <source>
        <strain evidence="1 2">AS_MEX2019</strain>
        <tissue evidence="1">Muscle</tissue>
    </source>
</reference>
<accession>A0ABV0ZDN6</accession>
<dbReference type="SUPFAM" id="SSF58069">
    <property type="entry name" value="Virus ectodomain"/>
    <property type="match status" value="1"/>
</dbReference>
<dbReference type="Proteomes" id="UP001469553">
    <property type="component" value="Unassembled WGS sequence"/>
</dbReference>
<sequence length="116" mass="12593">MSGERKSCTVNSVLATTESIGGNQGVDQCVLTDSVNERTEVTALRTVVLQNRMVLNLLMALVVGAYALLNETCCTYIPDETNSEDGHRSNDIKDGWRNCWYNVVPGLPTSGQGRGL</sequence>
<dbReference type="Gene3D" id="1.10.287.210">
    <property type="match status" value="1"/>
</dbReference>
<dbReference type="InterPro" id="IPR018154">
    <property type="entry name" value="TLV/ENV_coat_polyprotein"/>
</dbReference>
<dbReference type="PANTHER" id="PTHR10424">
    <property type="entry name" value="VIRAL ENVELOPE PROTEIN"/>
    <property type="match status" value="1"/>
</dbReference>
<name>A0ABV0ZDN6_9TELE</name>
<gene>
    <name evidence="1" type="ORF">AMECASPLE_024607</name>
</gene>
<dbReference type="EMBL" id="JAHRIP010058786">
    <property type="protein sequence ID" value="MEQ2304210.1"/>
    <property type="molecule type" value="Genomic_DNA"/>
</dbReference>
<organism evidence="1 2">
    <name type="scientific">Ameca splendens</name>
    <dbReference type="NCBI Taxonomy" id="208324"/>
    <lineage>
        <taxon>Eukaryota</taxon>
        <taxon>Metazoa</taxon>
        <taxon>Chordata</taxon>
        <taxon>Craniata</taxon>
        <taxon>Vertebrata</taxon>
        <taxon>Euteleostomi</taxon>
        <taxon>Actinopterygii</taxon>
        <taxon>Neopterygii</taxon>
        <taxon>Teleostei</taxon>
        <taxon>Neoteleostei</taxon>
        <taxon>Acanthomorphata</taxon>
        <taxon>Ovalentaria</taxon>
        <taxon>Atherinomorphae</taxon>
        <taxon>Cyprinodontiformes</taxon>
        <taxon>Goodeidae</taxon>
        <taxon>Ameca</taxon>
    </lineage>
</organism>
<proteinExistence type="predicted"/>
<evidence type="ECO:0000313" key="2">
    <source>
        <dbReference type="Proteomes" id="UP001469553"/>
    </source>
</evidence>
<keyword evidence="2" id="KW-1185">Reference proteome</keyword>
<comment type="caution">
    <text evidence="1">The sequence shown here is derived from an EMBL/GenBank/DDBJ whole genome shotgun (WGS) entry which is preliminary data.</text>
</comment>
<evidence type="ECO:0000313" key="1">
    <source>
        <dbReference type="EMBL" id="MEQ2304210.1"/>
    </source>
</evidence>